<evidence type="ECO:0000256" key="8">
    <source>
        <dbReference type="PROSITE-ProRule" id="PRU01172"/>
    </source>
</evidence>
<dbReference type="OrthoDB" id="547680at2759"/>
<dbReference type="DNASU" id="496737"/>
<dbReference type="PRINTS" id="PR00895">
    <property type="entry name" value="PENTAXIN"/>
</dbReference>
<feature type="domain" description="Pentraxin (PTX)" evidence="10">
    <location>
        <begin position="21"/>
        <end position="221"/>
    </location>
</feature>
<dbReference type="AlphaFoldDB" id="Q5M8J3"/>
<accession>Q5M8J3</accession>
<dbReference type="GO" id="GO:0005576">
    <property type="term" value="C:extracellular region"/>
    <property type="evidence" value="ECO:0007669"/>
    <property type="project" value="UniProtKB-SubCell"/>
</dbReference>
<dbReference type="RefSeq" id="NP_001011284.1">
    <property type="nucleotide sequence ID" value="NM_001011284.1"/>
</dbReference>
<dbReference type="InterPro" id="IPR013320">
    <property type="entry name" value="ConA-like_dom_sf"/>
</dbReference>
<feature type="signal peptide" evidence="9">
    <location>
        <begin position="1"/>
        <end position="16"/>
    </location>
</feature>
<evidence type="ECO:0000256" key="3">
    <source>
        <dbReference type="ARBA" id="ARBA00022723"/>
    </source>
</evidence>
<dbReference type="KEGG" id="xtr:496737"/>
<comment type="cofactor">
    <cofactor evidence="9">
        <name>Ca(2+)</name>
        <dbReference type="ChEBI" id="CHEBI:29108"/>
    </cofactor>
    <text evidence="9">Binds 2 calcium ions per subunit.</text>
</comment>
<dbReference type="FunFam" id="2.60.120.200:FF:000070">
    <property type="entry name" value="Serum amyloid P-component"/>
    <property type="match status" value="1"/>
</dbReference>
<evidence type="ECO:0000259" key="10">
    <source>
        <dbReference type="PROSITE" id="PS51828"/>
    </source>
</evidence>
<evidence type="ECO:0000313" key="12">
    <source>
        <dbReference type="Ensembl" id="ENSXETP00000103413"/>
    </source>
</evidence>
<reference evidence="12" key="3">
    <citation type="journal article" date="2010" name="Science">
        <title>The genome of the Western clawed frog Xenopus tropicalis.</title>
        <authorList>
            <person name="Hellsten U."/>
            <person name="Harland R.M."/>
            <person name="Gilchrist M.J."/>
            <person name="Hendrix D."/>
            <person name="Jurka J."/>
            <person name="Kapitonov V."/>
            <person name="Ovcharenko I."/>
            <person name="Putnam N.H."/>
            <person name="Shu S."/>
            <person name="Taher L."/>
            <person name="Blitz I.L."/>
            <person name="Blumberg B."/>
            <person name="Dichmann D.S."/>
            <person name="Dubchak I."/>
            <person name="Amaya E."/>
            <person name="Detter J.C."/>
            <person name="Fletcher R."/>
            <person name="Gerhard D.S."/>
            <person name="Goodstein D."/>
            <person name="Graves T."/>
            <person name="Grigoriev I.V."/>
            <person name="Grimwood J."/>
            <person name="Kawashima T."/>
            <person name="Lindquist E."/>
            <person name="Lucas S.M."/>
            <person name="Mead P.E."/>
            <person name="Mitros T."/>
            <person name="Ogino H."/>
            <person name="Ohta Y."/>
            <person name="Poliakov A.V."/>
            <person name="Pollet N."/>
            <person name="Robert J."/>
            <person name="Salamov A."/>
            <person name="Sater A.K."/>
            <person name="Schmutz J."/>
            <person name="Terry A."/>
            <person name="Vize P.D."/>
            <person name="Warren W.C."/>
            <person name="Wells D."/>
            <person name="Wills A."/>
            <person name="Wilson R.K."/>
            <person name="Zimmerman L.B."/>
            <person name="Zorn A.M."/>
            <person name="Grainger R."/>
            <person name="Grammer T."/>
            <person name="Khokha M.K."/>
            <person name="Richardson P.M."/>
            <person name="Rokhsar D.S."/>
        </authorList>
    </citation>
    <scope>NUCLEOTIDE SEQUENCE [LARGE SCALE GENOMIC DNA]</scope>
    <source>
        <strain evidence="12">Nigerian</strain>
    </source>
</reference>
<dbReference type="Gene3D" id="2.60.120.200">
    <property type="match status" value="1"/>
</dbReference>
<keyword evidence="3 9" id="KW-0479">Metal-binding</keyword>
<protein>
    <recommendedName>
        <fullName evidence="9">Pentraxin family member</fullName>
    </recommendedName>
</protein>
<dbReference type="Proteomes" id="UP000008143">
    <property type="component" value="Chromosome 8"/>
</dbReference>
<comment type="subunit">
    <text evidence="9">Homopentamer. Pentaxin (or pentraxin) have a discoid arrangement of 5 non-covalently bound subunits.</text>
</comment>
<reference evidence="12" key="4">
    <citation type="submission" date="2021-03" db="UniProtKB">
        <authorList>
            <consortium name="Ensembl"/>
        </authorList>
    </citation>
    <scope>IDENTIFICATION</scope>
</reference>
<evidence type="ECO:0000313" key="14">
    <source>
        <dbReference type="RefSeq" id="NP_001011284.1"/>
    </source>
</evidence>
<dbReference type="PANTHER" id="PTHR45869">
    <property type="entry name" value="C-REACTIVE PROTEIN-RELATED"/>
    <property type="match status" value="1"/>
</dbReference>
<evidence type="ECO:0000256" key="5">
    <source>
        <dbReference type="ARBA" id="ARBA00022837"/>
    </source>
</evidence>
<proteinExistence type="evidence at transcript level"/>
<gene>
    <name evidence="12 15" type="primary">XB5856184</name>
    <name evidence="11 14" type="synonym">LOC496737</name>
    <name evidence="15" type="synonym">XB5856184 [provisional:crp]</name>
</gene>
<keyword evidence="13" id="KW-1185">Reference proteome</keyword>
<reference evidence="11" key="2">
    <citation type="submission" date="2004-12" db="EMBL/GenBank/DDBJ databases">
        <authorList>
            <consortium name="NIH - Xenopus Gene Collection (XGC) project"/>
        </authorList>
    </citation>
    <scope>NUCLEOTIDE SEQUENCE [LARGE SCALE MRNA]</scope>
    <source>
        <tissue evidence="11">Whole body</tissue>
    </source>
</reference>
<dbReference type="GeneID" id="496737"/>
<comment type="subcellular location">
    <subcellularLocation>
        <location evidence="1 9">Secreted</location>
    </subcellularLocation>
</comment>
<organism evidence="11">
    <name type="scientific">Xenopus tropicalis</name>
    <name type="common">Western clawed frog</name>
    <name type="synonym">Silurana tropicalis</name>
    <dbReference type="NCBI Taxonomy" id="8364"/>
    <lineage>
        <taxon>Eukaryota</taxon>
        <taxon>Metazoa</taxon>
        <taxon>Chordata</taxon>
        <taxon>Craniata</taxon>
        <taxon>Vertebrata</taxon>
        <taxon>Euteleostomi</taxon>
        <taxon>Amphibia</taxon>
        <taxon>Batrachia</taxon>
        <taxon>Anura</taxon>
        <taxon>Pipoidea</taxon>
        <taxon>Pipidae</taxon>
        <taxon>Xenopodinae</taxon>
        <taxon>Xenopus</taxon>
        <taxon>Silurana</taxon>
    </lineage>
</organism>
<feature type="disulfide bond" evidence="8">
    <location>
        <begin position="52"/>
        <end position="111"/>
    </location>
</feature>
<name>Q5M8J3_XENTR</name>
<evidence type="ECO:0000256" key="7">
    <source>
        <dbReference type="ARBA" id="ARBA00038102"/>
    </source>
</evidence>
<keyword evidence="4 9" id="KW-0732">Signal</keyword>
<dbReference type="PROSITE" id="PS00289">
    <property type="entry name" value="PTX_1"/>
    <property type="match status" value="1"/>
</dbReference>
<dbReference type="Pfam" id="PF00354">
    <property type="entry name" value="Pentaxin"/>
    <property type="match status" value="1"/>
</dbReference>
<dbReference type="GeneTree" id="ENSGT01100000263515"/>
<comment type="similarity">
    <text evidence="7 9">Belongs to the pentraxin family.</text>
</comment>
<dbReference type="EMBL" id="BC087998">
    <property type="protein sequence ID" value="AAH87998.1"/>
    <property type="molecule type" value="mRNA"/>
</dbReference>
<dbReference type="GO" id="GO:0046872">
    <property type="term" value="F:metal ion binding"/>
    <property type="evidence" value="ECO:0007669"/>
    <property type="project" value="UniProtKB-KW"/>
</dbReference>
<evidence type="ECO:0000313" key="11">
    <source>
        <dbReference type="EMBL" id="AAH87998.1"/>
    </source>
</evidence>
<dbReference type="CTD" id="496737"/>
<keyword evidence="2" id="KW-0964">Secreted</keyword>
<dbReference type="InterPro" id="IPR051005">
    <property type="entry name" value="Pentraxin_domain"/>
</dbReference>
<sequence length="234" mass="26473">MEGIWLCLVFLTGSLAQQDMGGKVFIFPKESSSSYVILKPSVIKSLDKLTLCLQSYSDLTRSYPLFSLATNGSGKDNTFVVVSTLVKTFIYVDQEETMYTAAGGLDWRHTCVSWDSETGIIQLWLNGRLYPRKISKKGFIINEKTSIILGQEQDSFGGGFDPKQSFVGELSDVNLWDYVLTPPDIEKLLLNRKDMTGNIINWKSLNYEEKGGVIHDLRLQCKSWTHTFSSYFQC</sequence>
<evidence type="ECO:0000313" key="15">
    <source>
        <dbReference type="Xenbase" id="XB-GENE-5856185"/>
    </source>
</evidence>
<evidence type="ECO:0000313" key="13">
    <source>
        <dbReference type="Proteomes" id="UP000008143"/>
    </source>
</evidence>
<dbReference type="Ensembl" id="ENSXETT00000105698">
    <property type="protein sequence ID" value="ENSXETP00000103413"/>
    <property type="gene ID" value="ENSXETG00000046752"/>
</dbReference>
<reference evidence="14" key="1">
    <citation type="journal article" date="2002" name="Dev. Dyn.">
        <title>Genetic and genomic tools for Xenopus research: The NIH Xenopus initiative.</title>
        <authorList>
            <person name="Klein S.L."/>
            <person name="Strausberg R.L."/>
            <person name="Wagner L."/>
            <person name="Pontius J."/>
            <person name="Clifton S.W."/>
            <person name="Richardson P."/>
        </authorList>
    </citation>
    <scope>NUCLEOTIDE SEQUENCE</scope>
</reference>
<dbReference type="InterPro" id="IPR001759">
    <property type="entry name" value="PTX_dom"/>
</dbReference>
<dbReference type="InterPro" id="IPR030476">
    <property type="entry name" value="Pentaxin_CS"/>
</dbReference>
<feature type="chain" id="PRO_5033206121" description="Pentraxin family member" evidence="9 14">
    <location>
        <begin position="17"/>
        <end position="234"/>
    </location>
</feature>
<evidence type="ECO:0000256" key="9">
    <source>
        <dbReference type="RuleBase" id="RU362112"/>
    </source>
</evidence>
<dbReference type="OMA" id="QGYVVTK"/>
<evidence type="ECO:0000256" key="1">
    <source>
        <dbReference type="ARBA" id="ARBA00004613"/>
    </source>
</evidence>
<dbReference type="PANTHER" id="PTHR45869:SF14">
    <property type="entry name" value="PENTRAXIN FAMILY MEMBER"/>
    <property type="match status" value="1"/>
</dbReference>
<dbReference type="PROSITE" id="PS51828">
    <property type="entry name" value="PTX_2"/>
    <property type="match status" value="1"/>
</dbReference>
<reference evidence="14" key="5">
    <citation type="submission" date="2025-04" db="UniProtKB">
        <authorList>
            <consortium name="RefSeq"/>
        </authorList>
    </citation>
    <scope>IDENTIFICATION</scope>
</reference>
<dbReference type="SMART" id="SM00159">
    <property type="entry name" value="PTX"/>
    <property type="match status" value="1"/>
</dbReference>
<evidence type="ECO:0000256" key="6">
    <source>
        <dbReference type="ARBA" id="ARBA00023157"/>
    </source>
</evidence>
<keyword evidence="6 8" id="KW-1015">Disulfide bond</keyword>
<dbReference type="AGR" id="Xenbase:XB-GENE-5856185"/>
<evidence type="ECO:0000256" key="2">
    <source>
        <dbReference type="ARBA" id="ARBA00022525"/>
    </source>
</evidence>
<dbReference type="SUPFAM" id="SSF49899">
    <property type="entry name" value="Concanavalin A-like lectins/glucanases"/>
    <property type="match status" value="1"/>
</dbReference>
<evidence type="ECO:0000256" key="4">
    <source>
        <dbReference type="ARBA" id="ARBA00022729"/>
    </source>
</evidence>
<dbReference type="Xenbase" id="XB-GENE-5856185">
    <property type="gene designation" value="XB5856184"/>
</dbReference>
<keyword evidence="5 9" id="KW-0106">Calcium</keyword>